<gene>
    <name evidence="9" type="ORF">BDV39DRAFT_205436</name>
</gene>
<proteinExistence type="predicted"/>
<name>A0A5N6X1E3_9EURO</name>
<evidence type="ECO:0000313" key="9">
    <source>
        <dbReference type="EMBL" id="KAE8327025.1"/>
    </source>
</evidence>
<keyword evidence="10" id="KW-1185">Reference proteome</keyword>
<dbReference type="InterPro" id="IPR007219">
    <property type="entry name" value="XnlR_reg_dom"/>
</dbReference>
<keyword evidence="6" id="KW-0539">Nucleus</keyword>
<dbReference type="SMART" id="SM00906">
    <property type="entry name" value="Fungal_trans"/>
    <property type="match status" value="1"/>
</dbReference>
<protein>
    <submittedName>
        <fullName evidence="9">Fungal-specific transcription factor domain-containing protein</fullName>
    </submittedName>
</protein>
<dbReference type="AlphaFoldDB" id="A0A5N6X1E3"/>
<evidence type="ECO:0000256" key="1">
    <source>
        <dbReference type="ARBA" id="ARBA00022723"/>
    </source>
</evidence>
<accession>A0A5N6X1E3</accession>
<sequence>MLEHMKASGMLPAHVQARDCIPPAPGGKGPDNPSDGSLDQQQSQVCQVENLNHLASTAATARPLPTPSASSVSSRYDFPLKSPLPHFSNDARLAGRVAYQPPRNEDMEEGYDLGTAESISTRDAMHATSPVVDSTNGQQQVQKETEGATQGDIAVGGTSGMSPCEARVAGAFHEHGCVSLVHGLSSIMNPASRAQYKENISDMVSKGKDAIAASRARLISNAALQRQRESRIFRQPYNSMDLDGCEPELAKHLLDLHFNRQHYAYLISYRPAIMDGLSNGGGPWVNKLLLNAIYYSSTLYSDRPYLRSKPEDHSSVGAHFYSRFRQLLGDAIDKPSIPSAMALLLTSATLVSQGRSSAGWNLSGTAYRMIIDMGCHLTLGADHQSTATSGDRHLLARDLEQEMRTRLYWGAFATDATQSLYLGRPCMFASTEARVPMRFLDTFEELEEWEPYIDPESPAPPPPAYASQPAYAVSTFTFLVRLFQISVQITDLYGIQAIKYSSEDIRNKKIAIGRELDNWSNSLSDHMKFDPDGSFIPPPHQITPLTTYHALTILLHRAFLEEGHLRRHSGETDRRQCEEACINSALAIQKLIRAYRKAFTLRRAPFLLSYAVYCAVIVIIRQERHDRGQFIEPISFFWTCLSELQHGCNFGLKKPLSILRDMVYEFRVSVEEGGVNRDEMPQQTCLDQTFFQLPIAPPSDEPSMHTPGNIAASDYPGMEYFNSGLENLSPGFLYSMNELENDITHDTLYGLFAPPNIYR</sequence>
<dbReference type="Proteomes" id="UP000325945">
    <property type="component" value="Unassembled WGS sequence"/>
</dbReference>
<dbReference type="PANTHER" id="PTHR31313:SF86">
    <property type="entry name" value="ZN(2)-C6 FUNGAL-TYPE DOMAIN-CONTAINING PROTEIN"/>
    <property type="match status" value="1"/>
</dbReference>
<dbReference type="PANTHER" id="PTHR31313">
    <property type="entry name" value="TY1 ENHANCER ACTIVATOR"/>
    <property type="match status" value="1"/>
</dbReference>
<organism evidence="9 10">
    <name type="scientific">Aspergillus sergii</name>
    <dbReference type="NCBI Taxonomy" id="1034303"/>
    <lineage>
        <taxon>Eukaryota</taxon>
        <taxon>Fungi</taxon>
        <taxon>Dikarya</taxon>
        <taxon>Ascomycota</taxon>
        <taxon>Pezizomycotina</taxon>
        <taxon>Eurotiomycetes</taxon>
        <taxon>Eurotiomycetidae</taxon>
        <taxon>Eurotiales</taxon>
        <taxon>Aspergillaceae</taxon>
        <taxon>Aspergillus</taxon>
        <taxon>Aspergillus subgen. Circumdati</taxon>
    </lineage>
</organism>
<evidence type="ECO:0000256" key="7">
    <source>
        <dbReference type="SAM" id="MobiDB-lite"/>
    </source>
</evidence>
<evidence type="ECO:0000256" key="3">
    <source>
        <dbReference type="ARBA" id="ARBA00023015"/>
    </source>
</evidence>
<dbReference type="InterPro" id="IPR051615">
    <property type="entry name" value="Transcr_Regulatory_Elem"/>
</dbReference>
<feature type="domain" description="Xylanolytic transcriptional activator regulatory" evidence="8">
    <location>
        <begin position="359"/>
        <end position="444"/>
    </location>
</feature>
<feature type="region of interest" description="Disordered" evidence="7">
    <location>
        <begin position="129"/>
        <end position="156"/>
    </location>
</feature>
<dbReference type="GO" id="GO:0008270">
    <property type="term" value="F:zinc ion binding"/>
    <property type="evidence" value="ECO:0007669"/>
    <property type="project" value="InterPro"/>
</dbReference>
<feature type="compositionally biased region" description="Polar residues" evidence="7">
    <location>
        <begin position="131"/>
        <end position="142"/>
    </location>
</feature>
<reference evidence="10" key="1">
    <citation type="submission" date="2019-04" db="EMBL/GenBank/DDBJ databases">
        <title>Friends and foes A comparative genomics studyof 23 Aspergillus species from section Flavi.</title>
        <authorList>
            <consortium name="DOE Joint Genome Institute"/>
            <person name="Kjaerbolling I."/>
            <person name="Vesth T."/>
            <person name="Frisvad J.C."/>
            <person name="Nybo J.L."/>
            <person name="Theobald S."/>
            <person name="Kildgaard S."/>
            <person name="Isbrandt T."/>
            <person name="Kuo A."/>
            <person name="Sato A."/>
            <person name="Lyhne E.K."/>
            <person name="Kogle M.E."/>
            <person name="Wiebenga A."/>
            <person name="Kun R.S."/>
            <person name="Lubbers R.J."/>
            <person name="Makela M.R."/>
            <person name="Barry K."/>
            <person name="Chovatia M."/>
            <person name="Clum A."/>
            <person name="Daum C."/>
            <person name="Haridas S."/>
            <person name="He G."/>
            <person name="LaButti K."/>
            <person name="Lipzen A."/>
            <person name="Mondo S."/>
            <person name="Riley R."/>
            <person name="Salamov A."/>
            <person name="Simmons B.A."/>
            <person name="Magnuson J.K."/>
            <person name="Henrissat B."/>
            <person name="Mortensen U.H."/>
            <person name="Larsen T.O."/>
            <person name="Devries R.P."/>
            <person name="Grigoriev I.V."/>
            <person name="Machida M."/>
            <person name="Baker S.E."/>
            <person name="Andersen M.R."/>
        </authorList>
    </citation>
    <scope>NUCLEOTIDE SEQUENCE [LARGE SCALE GENOMIC DNA]</scope>
    <source>
        <strain evidence="10">CBS 130017</strain>
    </source>
</reference>
<dbReference type="GO" id="GO:0003677">
    <property type="term" value="F:DNA binding"/>
    <property type="evidence" value="ECO:0007669"/>
    <property type="project" value="UniProtKB-KW"/>
</dbReference>
<dbReference type="EMBL" id="ML741795">
    <property type="protein sequence ID" value="KAE8327025.1"/>
    <property type="molecule type" value="Genomic_DNA"/>
</dbReference>
<keyword evidence="3" id="KW-0805">Transcription regulation</keyword>
<dbReference type="Pfam" id="PF04082">
    <property type="entry name" value="Fungal_trans"/>
    <property type="match status" value="1"/>
</dbReference>
<evidence type="ECO:0000313" key="10">
    <source>
        <dbReference type="Proteomes" id="UP000325945"/>
    </source>
</evidence>
<keyword evidence="2" id="KW-0862">Zinc</keyword>
<evidence type="ECO:0000256" key="6">
    <source>
        <dbReference type="ARBA" id="ARBA00023242"/>
    </source>
</evidence>
<keyword evidence="5" id="KW-0804">Transcription</keyword>
<keyword evidence="1" id="KW-0479">Metal-binding</keyword>
<dbReference type="CDD" id="cd12148">
    <property type="entry name" value="fungal_TF_MHR"/>
    <property type="match status" value="1"/>
</dbReference>
<evidence type="ECO:0000256" key="2">
    <source>
        <dbReference type="ARBA" id="ARBA00022833"/>
    </source>
</evidence>
<evidence type="ECO:0000256" key="4">
    <source>
        <dbReference type="ARBA" id="ARBA00023125"/>
    </source>
</evidence>
<evidence type="ECO:0000256" key="5">
    <source>
        <dbReference type="ARBA" id="ARBA00023163"/>
    </source>
</evidence>
<evidence type="ECO:0000259" key="8">
    <source>
        <dbReference type="SMART" id="SM00906"/>
    </source>
</evidence>
<feature type="region of interest" description="Disordered" evidence="7">
    <location>
        <begin position="17"/>
        <end position="42"/>
    </location>
</feature>
<keyword evidence="4" id="KW-0238">DNA-binding</keyword>
<dbReference type="GO" id="GO:0006351">
    <property type="term" value="P:DNA-templated transcription"/>
    <property type="evidence" value="ECO:0007669"/>
    <property type="project" value="InterPro"/>
</dbReference>